<name>A0AAV6GSM1_9TELE</name>
<dbReference type="GO" id="GO:0010468">
    <property type="term" value="P:regulation of gene expression"/>
    <property type="evidence" value="ECO:0007669"/>
    <property type="project" value="TreeGrafter"/>
</dbReference>
<comment type="caution">
    <text evidence="15">The sequence shown here is derived from an EMBL/GenBank/DDBJ whole genome shotgun (WGS) entry which is preliminary data.</text>
</comment>
<keyword evidence="9" id="KW-0238">DNA-binding</keyword>
<evidence type="ECO:0000256" key="1">
    <source>
        <dbReference type="ARBA" id="ARBA00003767"/>
    </source>
</evidence>
<dbReference type="PROSITE" id="PS50157">
    <property type="entry name" value="ZINC_FINGER_C2H2_2"/>
    <property type="match status" value="5"/>
</dbReference>
<dbReference type="GO" id="GO:0007094">
    <property type="term" value="P:mitotic spindle assembly checkpoint signaling"/>
    <property type="evidence" value="ECO:0007669"/>
    <property type="project" value="InterPro"/>
</dbReference>
<keyword evidence="8" id="KW-0805">Transcription regulation</keyword>
<dbReference type="EMBL" id="JADWDJ010000007">
    <property type="protein sequence ID" value="KAG5277724.1"/>
    <property type="molecule type" value="Genomic_DNA"/>
</dbReference>
<dbReference type="PANTHER" id="PTHR16515:SF58">
    <property type="entry name" value="ZINC FINGER PROTEIN 22"/>
    <property type="match status" value="1"/>
</dbReference>
<evidence type="ECO:0000256" key="10">
    <source>
        <dbReference type="ARBA" id="ARBA00023163"/>
    </source>
</evidence>
<feature type="compositionally biased region" description="Basic and acidic residues" evidence="13">
    <location>
        <begin position="225"/>
        <end position="239"/>
    </location>
</feature>
<dbReference type="Gene3D" id="3.30.160.60">
    <property type="entry name" value="Classic Zinc Finger"/>
    <property type="match status" value="5"/>
</dbReference>
<comment type="subcellular location">
    <subcellularLocation>
        <location evidence="2">Nucleus</location>
    </subcellularLocation>
</comment>
<feature type="domain" description="C2H2-type" evidence="14">
    <location>
        <begin position="410"/>
        <end position="437"/>
    </location>
</feature>
<keyword evidence="4" id="KW-0479">Metal-binding</keyword>
<feature type="domain" description="C2H2-type" evidence="14">
    <location>
        <begin position="438"/>
        <end position="465"/>
    </location>
</feature>
<keyword evidence="10" id="KW-0804">Transcription</keyword>
<feature type="domain" description="C2H2-type" evidence="14">
    <location>
        <begin position="466"/>
        <end position="489"/>
    </location>
</feature>
<feature type="domain" description="C2H2-type" evidence="14">
    <location>
        <begin position="382"/>
        <end position="409"/>
    </location>
</feature>
<feature type="domain" description="C2H2-type" evidence="14">
    <location>
        <begin position="354"/>
        <end position="381"/>
    </location>
</feature>
<feature type="region of interest" description="Disordered" evidence="13">
    <location>
        <begin position="1"/>
        <end position="30"/>
    </location>
</feature>
<dbReference type="SUPFAM" id="SSF57667">
    <property type="entry name" value="beta-beta-alpha zinc fingers"/>
    <property type="match status" value="3"/>
</dbReference>
<dbReference type="Proteomes" id="UP000823561">
    <property type="component" value="Chromosome 7"/>
</dbReference>
<evidence type="ECO:0000256" key="2">
    <source>
        <dbReference type="ARBA" id="ARBA00004123"/>
    </source>
</evidence>
<accession>A0AAV6GSM1</accession>
<evidence type="ECO:0000256" key="11">
    <source>
        <dbReference type="ARBA" id="ARBA00023242"/>
    </source>
</evidence>
<evidence type="ECO:0000259" key="14">
    <source>
        <dbReference type="PROSITE" id="PS50157"/>
    </source>
</evidence>
<dbReference type="GO" id="GO:0008270">
    <property type="term" value="F:zinc ion binding"/>
    <property type="evidence" value="ECO:0007669"/>
    <property type="project" value="UniProtKB-KW"/>
</dbReference>
<evidence type="ECO:0000256" key="7">
    <source>
        <dbReference type="ARBA" id="ARBA00022833"/>
    </source>
</evidence>
<keyword evidence="5" id="KW-0677">Repeat</keyword>
<keyword evidence="11" id="KW-0539">Nucleus</keyword>
<proteinExistence type="inferred from homology"/>
<feature type="compositionally biased region" description="Polar residues" evidence="13">
    <location>
        <begin position="255"/>
        <end position="269"/>
    </location>
</feature>
<dbReference type="FunFam" id="3.30.160.60:FF:002343">
    <property type="entry name" value="Zinc finger protein 33A"/>
    <property type="match status" value="1"/>
</dbReference>
<keyword evidence="7" id="KW-0862">Zinc</keyword>
<gene>
    <name evidence="15" type="ORF">AALO_G00090700</name>
</gene>
<dbReference type="GO" id="GO:0003677">
    <property type="term" value="F:DNA binding"/>
    <property type="evidence" value="ECO:0007669"/>
    <property type="project" value="UniProtKB-KW"/>
</dbReference>
<organism evidence="15 16">
    <name type="scientific">Alosa alosa</name>
    <name type="common">allis shad</name>
    <dbReference type="NCBI Taxonomy" id="278164"/>
    <lineage>
        <taxon>Eukaryota</taxon>
        <taxon>Metazoa</taxon>
        <taxon>Chordata</taxon>
        <taxon>Craniata</taxon>
        <taxon>Vertebrata</taxon>
        <taxon>Euteleostomi</taxon>
        <taxon>Actinopterygii</taxon>
        <taxon>Neopterygii</taxon>
        <taxon>Teleostei</taxon>
        <taxon>Clupei</taxon>
        <taxon>Clupeiformes</taxon>
        <taxon>Clupeoidei</taxon>
        <taxon>Clupeidae</taxon>
        <taxon>Alosa</taxon>
    </lineage>
</organism>
<comment type="function">
    <text evidence="1">May be involved in transcriptional regulation.</text>
</comment>
<dbReference type="InterPro" id="IPR036236">
    <property type="entry name" value="Znf_C2H2_sf"/>
</dbReference>
<dbReference type="InterPro" id="IPR013087">
    <property type="entry name" value="Znf_C2H2_type"/>
</dbReference>
<comment type="similarity">
    <text evidence="3">Belongs to the krueppel C2H2-type zinc-finger protein family.</text>
</comment>
<reference evidence="15" key="1">
    <citation type="submission" date="2020-10" db="EMBL/GenBank/DDBJ databases">
        <title>Chromosome-scale genome assembly of the Allis shad, Alosa alosa.</title>
        <authorList>
            <person name="Margot Z."/>
            <person name="Christophe K."/>
            <person name="Cabau C."/>
            <person name="Louis A."/>
            <person name="Berthelot C."/>
            <person name="Parey E."/>
            <person name="Roest Crollius H."/>
            <person name="Montfort J."/>
            <person name="Robinson-Rechavi M."/>
            <person name="Bucao C."/>
            <person name="Bouchez O."/>
            <person name="Gislard M."/>
            <person name="Lluch J."/>
            <person name="Milhes M."/>
            <person name="Lampietro C."/>
            <person name="Lopez Roques C."/>
            <person name="Donnadieu C."/>
            <person name="Braasch I."/>
            <person name="Desvignes T."/>
            <person name="Postlethwait J."/>
            <person name="Bobe J."/>
            <person name="Guiguen Y."/>
        </authorList>
    </citation>
    <scope>NUCLEOTIDE SEQUENCE</scope>
    <source>
        <strain evidence="15">M-15738</strain>
        <tissue evidence="15">Blood</tissue>
    </source>
</reference>
<dbReference type="Pfam" id="PF05557">
    <property type="entry name" value="MAD"/>
    <property type="match status" value="1"/>
</dbReference>
<evidence type="ECO:0000313" key="15">
    <source>
        <dbReference type="EMBL" id="KAG5277724.1"/>
    </source>
</evidence>
<dbReference type="InterPro" id="IPR008672">
    <property type="entry name" value="Mad1"/>
</dbReference>
<dbReference type="PANTHER" id="PTHR16515">
    <property type="entry name" value="PR DOMAIN ZINC FINGER PROTEIN"/>
    <property type="match status" value="1"/>
</dbReference>
<dbReference type="Pfam" id="PF00096">
    <property type="entry name" value="zf-C2H2"/>
    <property type="match status" value="5"/>
</dbReference>
<keyword evidence="6 12" id="KW-0863">Zinc-finger</keyword>
<evidence type="ECO:0000256" key="9">
    <source>
        <dbReference type="ARBA" id="ARBA00023125"/>
    </source>
</evidence>
<evidence type="ECO:0000256" key="13">
    <source>
        <dbReference type="SAM" id="MobiDB-lite"/>
    </source>
</evidence>
<dbReference type="FunFam" id="3.30.160.60:FF:000624">
    <property type="entry name" value="zinc finger protein 697"/>
    <property type="match status" value="1"/>
</dbReference>
<dbReference type="SMART" id="SM00355">
    <property type="entry name" value="ZnF_C2H2"/>
    <property type="match status" value="5"/>
</dbReference>
<feature type="region of interest" description="Disordered" evidence="13">
    <location>
        <begin position="182"/>
        <end position="276"/>
    </location>
</feature>
<evidence type="ECO:0000256" key="12">
    <source>
        <dbReference type="PROSITE-ProRule" id="PRU00042"/>
    </source>
</evidence>
<evidence type="ECO:0000256" key="8">
    <source>
        <dbReference type="ARBA" id="ARBA00023015"/>
    </source>
</evidence>
<dbReference type="PROSITE" id="PS00028">
    <property type="entry name" value="ZINC_FINGER_C2H2_1"/>
    <property type="match status" value="5"/>
</dbReference>
<dbReference type="FunFam" id="3.30.160.60:FF:000028">
    <property type="entry name" value="zinc finger protein 90 homolog"/>
    <property type="match status" value="1"/>
</dbReference>
<feature type="compositionally biased region" description="Basic and acidic residues" evidence="13">
    <location>
        <begin position="317"/>
        <end position="334"/>
    </location>
</feature>
<evidence type="ECO:0000313" key="16">
    <source>
        <dbReference type="Proteomes" id="UP000823561"/>
    </source>
</evidence>
<keyword evidence="16" id="KW-1185">Reference proteome</keyword>
<dbReference type="InterPro" id="IPR050331">
    <property type="entry name" value="Zinc_finger"/>
</dbReference>
<dbReference type="AlphaFoldDB" id="A0AAV6GSM1"/>
<evidence type="ECO:0000256" key="4">
    <source>
        <dbReference type="ARBA" id="ARBA00022723"/>
    </source>
</evidence>
<evidence type="ECO:0000256" key="3">
    <source>
        <dbReference type="ARBA" id="ARBA00006991"/>
    </source>
</evidence>
<sequence length="489" mass="55765">MQEQEEDTQQTEGLKSQHTTTRHRSDINANKGDITQHIDTLDHKQACMDLENATQVIIQVLQTTQMRHKQACINLEKATQVITQALQHEVGRNQELCVVIRRLEEKEAETGRSLTEQVESNKQLKLKIDELQKHLEEKHYSLIQANQVVCLLKSKELLRSKRRNHRTLQEVIEWLQGGESQIKAKNSSPLQSDQTTSAEELSSGAQSPTAEGPAGTLGTKGKRSSTSDDSRTRTEDSSRKFPCPIWGKHFRSRSQIKNTELKSETSGYTEPTPLPKPVKEIKQEEFDDFLPEYLFAVKKVKENPRVDCDEQSTLVEIEQKEQSNSREGGHKDSSLTKVNTQETKEQPHHGEKLYPCPQCGKTFTRMNHLKTHQRIHTGEKPYQCSDCGKAFSQISNLKAHQRIHTGEKSYECPTCGKTFRTKSEVTRHKRMHTGEKPYPCTTCGKSFSRSSHLIVHQEVHTGVKPYQCSTCGKSFHRSSQLKTHQKVHI</sequence>
<feature type="region of interest" description="Disordered" evidence="13">
    <location>
        <begin position="317"/>
        <end position="353"/>
    </location>
</feature>
<dbReference type="FunFam" id="3.30.160.60:FF:001498">
    <property type="entry name" value="Zinc finger protein 404"/>
    <property type="match status" value="1"/>
</dbReference>
<protein>
    <recommendedName>
        <fullName evidence="14">C2H2-type domain-containing protein</fullName>
    </recommendedName>
</protein>
<dbReference type="GO" id="GO:0005634">
    <property type="term" value="C:nucleus"/>
    <property type="evidence" value="ECO:0007669"/>
    <property type="project" value="UniProtKB-SubCell"/>
</dbReference>
<evidence type="ECO:0000256" key="6">
    <source>
        <dbReference type="ARBA" id="ARBA00022771"/>
    </source>
</evidence>
<feature type="compositionally biased region" description="Polar residues" evidence="13">
    <location>
        <begin position="183"/>
        <end position="209"/>
    </location>
</feature>
<dbReference type="FunFam" id="3.30.160.60:FF:000295">
    <property type="entry name" value="zinc finger protein 19"/>
    <property type="match status" value="1"/>
</dbReference>
<evidence type="ECO:0000256" key="5">
    <source>
        <dbReference type="ARBA" id="ARBA00022737"/>
    </source>
</evidence>
<feature type="compositionally biased region" description="Basic and acidic residues" evidence="13">
    <location>
        <begin position="342"/>
        <end position="352"/>
    </location>
</feature>